<accession>A0A964BT80</accession>
<dbReference type="EMBL" id="JADWDC010000042">
    <property type="protein sequence ID" value="MCC0178401.1"/>
    <property type="molecule type" value="Genomic_DNA"/>
</dbReference>
<comment type="caution">
    <text evidence="1">The sequence shown here is derived from an EMBL/GenBank/DDBJ whole genome shotgun (WGS) entry which is preliminary data.</text>
</comment>
<sequence>MKYLIRPVLPTGEEFQEIVEDEYKKITQARKLAWDILLVKEHFSYIVRNFSLLENKIKKIETKANKDLKSDSEGFYKKYSNGDFSRENTHILNLLVINLLTTCRTYLELDFVDNTGLSNNEQGK</sequence>
<gene>
    <name evidence="1" type="ORF">I4641_15590</name>
</gene>
<dbReference type="AlphaFoldDB" id="A0A964BT80"/>
<dbReference type="RefSeq" id="WP_229641473.1">
    <property type="nucleotide sequence ID" value="NZ_JADWDC010000042.1"/>
</dbReference>
<name>A0A964BT80_9CYAN</name>
<proteinExistence type="predicted"/>
<dbReference type="Proteomes" id="UP000729733">
    <property type="component" value="Unassembled WGS sequence"/>
</dbReference>
<protein>
    <submittedName>
        <fullName evidence="1">Uncharacterized protein</fullName>
    </submittedName>
</protein>
<organism evidence="1 2">
    <name type="scientific">Waterburya agarophytonicola KI4</name>
    <dbReference type="NCBI Taxonomy" id="2874699"/>
    <lineage>
        <taxon>Bacteria</taxon>
        <taxon>Bacillati</taxon>
        <taxon>Cyanobacteriota</taxon>
        <taxon>Cyanophyceae</taxon>
        <taxon>Pleurocapsales</taxon>
        <taxon>Hyellaceae</taxon>
        <taxon>Waterburya</taxon>
        <taxon>Waterburya agarophytonicola</taxon>
    </lineage>
</organism>
<reference evidence="1" key="1">
    <citation type="journal article" date="2021" name="Antonie Van Leeuwenhoek">
        <title>Draft genome and description of Waterburya agarophytonicola gen. nov. sp. nov. (Pleurocapsales, Cyanobacteria): a seaweed symbiont.</title>
        <authorList>
            <person name="Bonthond G."/>
            <person name="Shalygin S."/>
            <person name="Bayer T."/>
            <person name="Weinberger F."/>
        </authorList>
    </citation>
    <scope>NUCLEOTIDE SEQUENCE</scope>
    <source>
        <strain evidence="1">KI4</strain>
    </source>
</reference>
<keyword evidence="2" id="KW-1185">Reference proteome</keyword>
<evidence type="ECO:0000313" key="1">
    <source>
        <dbReference type="EMBL" id="MCC0178401.1"/>
    </source>
</evidence>
<evidence type="ECO:0000313" key="2">
    <source>
        <dbReference type="Proteomes" id="UP000729733"/>
    </source>
</evidence>